<evidence type="ECO:0000313" key="9">
    <source>
        <dbReference type="EMBL" id="KAJ7361747.1"/>
    </source>
</evidence>
<feature type="compositionally biased region" description="Low complexity" evidence="7">
    <location>
        <begin position="18"/>
        <end position="36"/>
    </location>
</feature>
<evidence type="ECO:0000256" key="4">
    <source>
        <dbReference type="ARBA" id="ARBA00022833"/>
    </source>
</evidence>
<evidence type="ECO:0000313" key="10">
    <source>
        <dbReference type="Proteomes" id="UP001163046"/>
    </source>
</evidence>
<keyword evidence="2" id="KW-0479">Metal-binding</keyword>
<feature type="compositionally biased region" description="Polar residues" evidence="7">
    <location>
        <begin position="37"/>
        <end position="55"/>
    </location>
</feature>
<comment type="caution">
    <text evidence="9">The sequence shown here is derived from an EMBL/GenBank/DDBJ whole genome shotgun (WGS) entry which is preliminary data.</text>
</comment>
<dbReference type="GO" id="GO:0008270">
    <property type="term" value="F:zinc ion binding"/>
    <property type="evidence" value="ECO:0007669"/>
    <property type="project" value="UniProtKB-KW"/>
</dbReference>
<accession>A0A9X0CKF1</accession>
<keyword evidence="3 6" id="KW-0863">Zinc-finger</keyword>
<dbReference type="InterPro" id="IPR049899">
    <property type="entry name" value="Znf_C2HC_C3H"/>
</dbReference>
<dbReference type="Proteomes" id="UP001163046">
    <property type="component" value="Unassembled WGS sequence"/>
</dbReference>
<keyword evidence="5" id="KW-0175">Coiled coil</keyword>
<dbReference type="AlphaFoldDB" id="A0A9X0CKF1"/>
<reference evidence="9" key="1">
    <citation type="submission" date="2023-01" db="EMBL/GenBank/DDBJ databases">
        <title>Genome assembly of the deep-sea coral Lophelia pertusa.</title>
        <authorList>
            <person name="Herrera S."/>
            <person name="Cordes E."/>
        </authorList>
    </citation>
    <scope>NUCLEOTIDE SEQUENCE</scope>
    <source>
        <strain evidence="9">USNM1676648</strain>
        <tissue evidence="9">Polyp</tissue>
    </source>
</reference>
<feature type="region of interest" description="Disordered" evidence="7">
    <location>
        <begin position="82"/>
        <end position="103"/>
    </location>
</feature>
<gene>
    <name evidence="9" type="primary">ZC2HC1C_2</name>
    <name evidence="9" type="ORF">OS493_014387</name>
</gene>
<name>A0A9X0CKF1_9CNID</name>
<proteinExistence type="inferred from homology"/>
<evidence type="ECO:0000256" key="3">
    <source>
        <dbReference type="ARBA" id="ARBA00022771"/>
    </source>
</evidence>
<keyword evidence="10" id="KW-1185">Reference proteome</keyword>
<comment type="similarity">
    <text evidence="1">Belongs to the ZC2HC1 family.</text>
</comment>
<dbReference type="PANTHER" id="PTHR14649:SF1">
    <property type="entry name" value="ZINC FINGER C2HC DOMAIN-CONTAINING PROTEIN 1C"/>
    <property type="match status" value="1"/>
</dbReference>
<evidence type="ECO:0000256" key="7">
    <source>
        <dbReference type="SAM" id="MobiDB-lite"/>
    </source>
</evidence>
<evidence type="ECO:0000259" key="8">
    <source>
        <dbReference type="PROSITE" id="PS52027"/>
    </source>
</evidence>
<feature type="region of interest" description="Disordered" evidence="7">
    <location>
        <begin position="1"/>
        <end position="64"/>
    </location>
</feature>
<evidence type="ECO:0000256" key="1">
    <source>
        <dbReference type="ARBA" id="ARBA00010843"/>
    </source>
</evidence>
<feature type="domain" description="C2HC/C3H-type" evidence="8">
    <location>
        <begin position="108"/>
        <end position="137"/>
    </location>
</feature>
<evidence type="ECO:0000256" key="5">
    <source>
        <dbReference type="ARBA" id="ARBA00023054"/>
    </source>
</evidence>
<dbReference type="PANTHER" id="PTHR14649">
    <property type="entry name" value="ZINC FINGER C2HC DOMAIN-CONTAINING PROTEIN 1C"/>
    <property type="match status" value="1"/>
</dbReference>
<dbReference type="EMBL" id="MU827308">
    <property type="protein sequence ID" value="KAJ7361747.1"/>
    <property type="molecule type" value="Genomic_DNA"/>
</dbReference>
<protein>
    <submittedName>
        <fullName evidence="9">Zinc finger C2HC domain-containing protein 1C</fullName>
    </submittedName>
</protein>
<keyword evidence="4" id="KW-0862">Zinc</keyword>
<sequence>MRSCKPGSKTMPLRQSAGPGHRLSPLSSPRSTPGGLNSTHGGQYGRQSPLDQNHNVAPLIKDKTFVKSKSSQKEFVNAIRGAKKVQEHIKRGGKVSDLPPPPPSENPDYVFCRFCQRRFNPTVAERHIPKCQSTVSRPAPPRQRALLAKTTFTSKRW</sequence>
<dbReference type="OrthoDB" id="265955at2759"/>
<dbReference type="InterPro" id="IPR026104">
    <property type="entry name" value="ZNF_C2HC_dom_1C"/>
</dbReference>
<evidence type="ECO:0000256" key="6">
    <source>
        <dbReference type="PROSITE-ProRule" id="PRU01371"/>
    </source>
</evidence>
<dbReference type="PROSITE" id="PS52027">
    <property type="entry name" value="ZF_C2HC_C3H"/>
    <property type="match status" value="1"/>
</dbReference>
<organism evidence="9 10">
    <name type="scientific">Desmophyllum pertusum</name>
    <dbReference type="NCBI Taxonomy" id="174260"/>
    <lineage>
        <taxon>Eukaryota</taxon>
        <taxon>Metazoa</taxon>
        <taxon>Cnidaria</taxon>
        <taxon>Anthozoa</taxon>
        <taxon>Hexacorallia</taxon>
        <taxon>Scleractinia</taxon>
        <taxon>Caryophylliina</taxon>
        <taxon>Caryophylliidae</taxon>
        <taxon>Desmophyllum</taxon>
    </lineage>
</organism>
<evidence type="ECO:0000256" key="2">
    <source>
        <dbReference type="ARBA" id="ARBA00022723"/>
    </source>
</evidence>